<protein>
    <recommendedName>
        <fullName evidence="4">Probable 2-phosphosulfolactate phosphatase</fullName>
        <ecNumber evidence="3">3.1.3.71</ecNumber>
    </recommendedName>
</protein>
<evidence type="ECO:0000313" key="8">
    <source>
        <dbReference type="EMBL" id="MDP9905830.1"/>
    </source>
</evidence>
<dbReference type="GO" id="GO:0050532">
    <property type="term" value="F:2-phosphosulfolactate phosphatase activity"/>
    <property type="evidence" value="ECO:0007669"/>
    <property type="project" value="UniProtKB-EC"/>
</dbReference>
<dbReference type="GO" id="GO:0000287">
    <property type="term" value="F:magnesium ion binding"/>
    <property type="evidence" value="ECO:0007669"/>
    <property type="project" value="InterPro"/>
</dbReference>
<evidence type="ECO:0000313" key="9">
    <source>
        <dbReference type="EMBL" id="MDQ0181662.1"/>
    </source>
</evidence>
<dbReference type="InterPro" id="IPR005238">
    <property type="entry name" value="ComB-like"/>
</dbReference>
<gene>
    <name evidence="8" type="ORF">J2S90_002801</name>
    <name evidence="9" type="ORF">J2S93_003101</name>
</gene>
<evidence type="ECO:0000256" key="7">
    <source>
        <dbReference type="ARBA" id="ARBA00033711"/>
    </source>
</evidence>
<proteinExistence type="inferred from homology"/>
<accession>A0AAW8DJI3</accession>
<dbReference type="PANTHER" id="PTHR37311">
    <property type="entry name" value="2-PHOSPHOSULFOLACTATE PHOSPHATASE-RELATED"/>
    <property type="match status" value="1"/>
</dbReference>
<evidence type="ECO:0000313" key="10">
    <source>
        <dbReference type="Proteomes" id="UP001230951"/>
    </source>
</evidence>
<evidence type="ECO:0000313" key="11">
    <source>
        <dbReference type="Proteomes" id="UP001242995"/>
    </source>
</evidence>
<organism evidence="8 11">
    <name type="scientific">Arthrobacter bambusae</name>
    <dbReference type="NCBI Taxonomy" id="1338426"/>
    <lineage>
        <taxon>Bacteria</taxon>
        <taxon>Bacillati</taxon>
        <taxon>Actinomycetota</taxon>
        <taxon>Actinomycetes</taxon>
        <taxon>Micrococcales</taxon>
        <taxon>Micrococcaceae</taxon>
        <taxon>Arthrobacter</taxon>
    </lineage>
</organism>
<dbReference type="PANTHER" id="PTHR37311:SF1">
    <property type="entry name" value="2-PHOSPHOSULFOLACTATE PHOSPHATASE-RELATED"/>
    <property type="match status" value="1"/>
</dbReference>
<dbReference type="EMBL" id="JAUSTF010000007">
    <property type="protein sequence ID" value="MDQ0181662.1"/>
    <property type="molecule type" value="Genomic_DNA"/>
</dbReference>
<evidence type="ECO:0000256" key="5">
    <source>
        <dbReference type="ARBA" id="ARBA00022801"/>
    </source>
</evidence>
<comment type="similarity">
    <text evidence="2">Belongs to the ComB family.</text>
</comment>
<comment type="cofactor">
    <cofactor evidence="1">
        <name>Mg(2+)</name>
        <dbReference type="ChEBI" id="CHEBI:18420"/>
    </cofactor>
</comment>
<name>A0AAW8DJI3_9MICC</name>
<keyword evidence="6" id="KW-0460">Magnesium</keyword>
<evidence type="ECO:0000256" key="2">
    <source>
        <dbReference type="ARBA" id="ARBA00009997"/>
    </source>
</evidence>
<evidence type="ECO:0000256" key="3">
    <source>
        <dbReference type="ARBA" id="ARBA00012953"/>
    </source>
</evidence>
<sequence length="259" mass="26571">MTMAGTVHRQLPFTVRFEWGLDGARAVASGADLAVVVDVLTFTTCVSVAVDRGAIVFPYAWKDAGAEDFAAHHDAQLAGPRGGGGLSLSPSSLRDARSLSRVVLPSPNGSSIAYELAQEVPLIAAVSLRNAAATAEWVAAELPPDLVVAVIAAGELWPGGSLRPALEDQIGAGAFIAGLAAAGRGGFTPEDGREGFSPEADAAMAVFNAVEPRLHHALRDCSSGRELIGTGHADDVEIAAELDAGTAVALLRDGAFQQP</sequence>
<dbReference type="GO" id="GO:0050545">
    <property type="term" value="F:sulfopyruvate decarboxylase activity"/>
    <property type="evidence" value="ECO:0007669"/>
    <property type="project" value="TreeGrafter"/>
</dbReference>
<evidence type="ECO:0000256" key="6">
    <source>
        <dbReference type="ARBA" id="ARBA00022842"/>
    </source>
</evidence>
<dbReference type="Proteomes" id="UP001230951">
    <property type="component" value="Unassembled WGS sequence"/>
</dbReference>
<dbReference type="SUPFAM" id="SSF142823">
    <property type="entry name" value="ComB-like"/>
    <property type="match status" value="1"/>
</dbReference>
<reference evidence="8 10" key="1">
    <citation type="submission" date="2023-07" db="EMBL/GenBank/DDBJ databases">
        <title>Sorghum-associated microbial communities from plants grown in Nebraska, USA.</title>
        <authorList>
            <person name="Schachtman D."/>
        </authorList>
    </citation>
    <scope>NUCLEOTIDE SEQUENCE</scope>
    <source>
        <strain evidence="8">DS1006</strain>
        <strain evidence="9 10">DS1016</strain>
    </source>
</reference>
<dbReference type="Pfam" id="PF04029">
    <property type="entry name" value="2-ph_phosp"/>
    <property type="match status" value="1"/>
</dbReference>
<dbReference type="EMBL" id="JAUSRG010000007">
    <property type="protein sequence ID" value="MDP9905830.1"/>
    <property type="molecule type" value="Genomic_DNA"/>
</dbReference>
<keyword evidence="5 8" id="KW-0378">Hydrolase</keyword>
<dbReference type="Proteomes" id="UP001242995">
    <property type="component" value="Unassembled WGS sequence"/>
</dbReference>
<keyword evidence="10" id="KW-1185">Reference proteome</keyword>
<comment type="catalytic activity">
    <reaction evidence="7">
        <text>(2R)-O-phospho-3-sulfolactate + H2O = (2R)-3-sulfolactate + phosphate</text>
        <dbReference type="Rhea" id="RHEA:23416"/>
        <dbReference type="ChEBI" id="CHEBI:15377"/>
        <dbReference type="ChEBI" id="CHEBI:15597"/>
        <dbReference type="ChEBI" id="CHEBI:43474"/>
        <dbReference type="ChEBI" id="CHEBI:58738"/>
        <dbReference type="EC" id="3.1.3.71"/>
    </reaction>
</comment>
<dbReference type="AlphaFoldDB" id="A0AAW8DJI3"/>
<dbReference type="EC" id="3.1.3.71" evidence="3"/>
<evidence type="ECO:0000256" key="1">
    <source>
        <dbReference type="ARBA" id="ARBA00001946"/>
    </source>
</evidence>
<evidence type="ECO:0000256" key="4">
    <source>
        <dbReference type="ARBA" id="ARBA00021948"/>
    </source>
</evidence>
<comment type="caution">
    <text evidence="8">The sequence shown here is derived from an EMBL/GenBank/DDBJ whole genome shotgun (WGS) entry which is preliminary data.</text>
</comment>
<dbReference type="RefSeq" id="WP_306962047.1">
    <property type="nucleotide sequence ID" value="NZ_JAUSRG010000007.1"/>
</dbReference>
<dbReference type="Gene3D" id="3.90.1560.10">
    <property type="entry name" value="ComB-like"/>
    <property type="match status" value="1"/>
</dbReference>
<dbReference type="InterPro" id="IPR036702">
    <property type="entry name" value="ComB-like_sf"/>
</dbReference>